<evidence type="ECO:0000313" key="6">
    <source>
        <dbReference type="EMBL" id="GCD78263.1"/>
    </source>
</evidence>
<gene>
    <name evidence="6" type="ORF">JCM31826_17450</name>
</gene>
<keyword evidence="3" id="KW-0998">Cell outer membrane</keyword>
<evidence type="ECO:0000256" key="2">
    <source>
        <dbReference type="ARBA" id="ARBA00023136"/>
    </source>
</evidence>
<dbReference type="InterPro" id="IPR017689">
    <property type="entry name" value="BamD"/>
</dbReference>
<dbReference type="Pfam" id="PF13525">
    <property type="entry name" value="YfiO"/>
    <property type="match status" value="1"/>
</dbReference>
<reference evidence="6 7" key="1">
    <citation type="submission" date="2018-11" db="EMBL/GenBank/DDBJ databases">
        <title>Schleiferia aggregans sp. nov., a moderately thermophilic heterotrophic bacterium isolated from microbial mats at a terrestrial hot spring.</title>
        <authorList>
            <person name="Iino T."/>
            <person name="Ohkuma M."/>
            <person name="Haruta S."/>
        </authorList>
    </citation>
    <scope>NUCLEOTIDE SEQUENCE [LARGE SCALE GENOMIC DNA]</scope>
    <source>
        <strain evidence="6 7">LA</strain>
    </source>
</reference>
<keyword evidence="1 4" id="KW-0732">Signal</keyword>
<sequence>MKVSKFLILFALLSLVSTSCSEYNKVLKSNDLNYKFDMAKKYYERKKFNKAYPLFDELLNLYRGTAQAEEVYYYYSMNLYKMEDNLLAAYHFKNFYKTFPQSKYAEEAAFMTGYCYYLESPVYSLDQAYTLKAINELQLFINTHPRSSRIDQCNELIIELRRKLERKNFERAKQYYTTMQYQAAVVALKNVLNDFPETQFREEILLLLLRSNYELARFSVESKKLQRFIETKTACDDFLERYPESKFAKEAHEIKERALSQIQFLKENQSEYGI</sequence>
<evidence type="ECO:0000256" key="3">
    <source>
        <dbReference type="ARBA" id="ARBA00023237"/>
    </source>
</evidence>
<name>A0A401XMN2_9FLAO</name>
<evidence type="ECO:0000256" key="4">
    <source>
        <dbReference type="SAM" id="SignalP"/>
    </source>
</evidence>
<dbReference type="Proteomes" id="UP000286715">
    <property type="component" value="Unassembled WGS sequence"/>
</dbReference>
<comment type="caution">
    <text evidence="6">The sequence shown here is derived from an EMBL/GenBank/DDBJ whole genome shotgun (WGS) entry which is preliminary data.</text>
</comment>
<evidence type="ECO:0000259" key="5">
    <source>
        <dbReference type="Pfam" id="PF13525"/>
    </source>
</evidence>
<accession>A0A401XMN2</accession>
<evidence type="ECO:0000256" key="1">
    <source>
        <dbReference type="ARBA" id="ARBA00022729"/>
    </source>
</evidence>
<keyword evidence="7" id="KW-1185">Reference proteome</keyword>
<protein>
    <submittedName>
        <fullName evidence="6">Outer membrane protein assembly factor BamD</fullName>
    </submittedName>
</protein>
<dbReference type="EMBL" id="BHZE01000019">
    <property type="protein sequence ID" value="GCD78263.1"/>
    <property type="molecule type" value="Genomic_DNA"/>
</dbReference>
<proteinExistence type="predicted"/>
<evidence type="ECO:0000313" key="7">
    <source>
        <dbReference type="Proteomes" id="UP000286715"/>
    </source>
</evidence>
<dbReference type="PROSITE" id="PS51257">
    <property type="entry name" value="PROKAR_LIPOPROTEIN"/>
    <property type="match status" value="1"/>
</dbReference>
<dbReference type="InterPro" id="IPR011990">
    <property type="entry name" value="TPR-like_helical_dom_sf"/>
</dbReference>
<dbReference type="RefSeq" id="WP_124398324.1">
    <property type="nucleotide sequence ID" value="NZ_BHZE01000019.1"/>
</dbReference>
<dbReference type="Gene3D" id="1.25.40.10">
    <property type="entry name" value="Tetratricopeptide repeat domain"/>
    <property type="match status" value="1"/>
</dbReference>
<dbReference type="NCBIfam" id="TIGR03302">
    <property type="entry name" value="OM_YfiO"/>
    <property type="match status" value="1"/>
</dbReference>
<feature type="domain" description="Outer membrane lipoprotein BamD-like" evidence="5">
    <location>
        <begin position="36"/>
        <end position="217"/>
    </location>
</feature>
<dbReference type="OrthoDB" id="9770761at2"/>
<dbReference type="AlphaFoldDB" id="A0A401XMN2"/>
<keyword evidence="2" id="KW-0472">Membrane</keyword>
<feature type="chain" id="PRO_5019461745" evidence="4">
    <location>
        <begin position="23"/>
        <end position="274"/>
    </location>
</feature>
<dbReference type="InterPro" id="IPR039565">
    <property type="entry name" value="BamD-like"/>
</dbReference>
<feature type="signal peptide" evidence="4">
    <location>
        <begin position="1"/>
        <end position="22"/>
    </location>
</feature>
<organism evidence="6 7">
    <name type="scientific">Thermaurantimonas aggregans</name>
    <dbReference type="NCBI Taxonomy" id="2173829"/>
    <lineage>
        <taxon>Bacteria</taxon>
        <taxon>Pseudomonadati</taxon>
        <taxon>Bacteroidota</taxon>
        <taxon>Flavobacteriia</taxon>
        <taxon>Flavobacteriales</taxon>
        <taxon>Schleiferiaceae</taxon>
        <taxon>Thermaurantimonas</taxon>
    </lineage>
</organism>